<dbReference type="PANTHER" id="PTHR30537">
    <property type="entry name" value="HTH-TYPE TRANSCRIPTIONAL REGULATOR"/>
    <property type="match status" value="1"/>
</dbReference>
<dbReference type="AlphaFoldDB" id="A0A375C812"/>
<evidence type="ECO:0000313" key="3">
    <source>
        <dbReference type="EMBL" id="SOY64330.1"/>
    </source>
</evidence>
<dbReference type="EMBL" id="OFSP01000037">
    <property type="protein sequence ID" value="SOY64330.1"/>
    <property type="molecule type" value="Genomic_DNA"/>
</dbReference>
<dbReference type="Proteomes" id="UP000256297">
    <property type="component" value="Chromosome CBM2589_a"/>
</dbReference>
<dbReference type="PANTHER" id="PTHR30537:SF72">
    <property type="entry name" value="LYSR FAMILY TRANSCRIPTIONAL REGULATOR"/>
    <property type="match status" value="1"/>
</dbReference>
<dbReference type="SUPFAM" id="SSF53850">
    <property type="entry name" value="Periplasmic binding protein-like II"/>
    <property type="match status" value="1"/>
</dbReference>
<reference evidence="3" key="1">
    <citation type="submission" date="2018-01" db="EMBL/GenBank/DDBJ databases">
        <authorList>
            <person name="Clerissi C."/>
        </authorList>
    </citation>
    <scope>NUCLEOTIDE SEQUENCE</scope>
    <source>
        <strain evidence="3">Cupriavidus taiwanensis STM 3521</strain>
    </source>
</reference>
<dbReference type="GO" id="GO:0006351">
    <property type="term" value="P:DNA-templated transcription"/>
    <property type="evidence" value="ECO:0007669"/>
    <property type="project" value="TreeGrafter"/>
</dbReference>
<comment type="caution">
    <text evidence="3">The sequence shown here is derived from an EMBL/GenBank/DDBJ whole genome shotgun (WGS) entry which is preliminary data.</text>
</comment>
<dbReference type="GO" id="GO:0043565">
    <property type="term" value="F:sequence-specific DNA binding"/>
    <property type="evidence" value="ECO:0007669"/>
    <property type="project" value="TreeGrafter"/>
</dbReference>
<sequence length="168" mass="18565">MEAPTSFANCLLVPALPDFHCQYPDITIALSIIDRTIHVVGEGVDCAIRAGKLQDVAMVARKLAELRYATCASTAYLQRMAYAPPSSPENCQANHLHAGFFFFSATRRPESLILEKGSQHYEIDHCHFATNEGSGLINLMLAGFGIGPHVRRFVQPYLDSGPPQNRYE</sequence>
<evidence type="ECO:0000259" key="2">
    <source>
        <dbReference type="Pfam" id="PF03466"/>
    </source>
</evidence>
<dbReference type="InterPro" id="IPR005119">
    <property type="entry name" value="LysR_subst-bd"/>
</dbReference>
<proteinExistence type="inferred from homology"/>
<feature type="domain" description="LysR substrate-binding" evidence="2">
    <location>
        <begin position="3"/>
        <end position="161"/>
    </location>
</feature>
<name>A0A375C812_9BURK</name>
<gene>
    <name evidence="3" type="ORF">CBM2589_A70434</name>
</gene>
<protein>
    <submittedName>
        <fullName evidence="3">Transcriptional regulator, LysR family</fullName>
    </submittedName>
</protein>
<dbReference type="InterPro" id="IPR058163">
    <property type="entry name" value="LysR-type_TF_proteobact-type"/>
</dbReference>
<dbReference type="Gene3D" id="3.40.190.290">
    <property type="match status" value="1"/>
</dbReference>
<comment type="similarity">
    <text evidence="1">Belongs to the LysR transcriptional regulatory family.</text>
</comment>
<accession>A0A375C812</accession>
<dbReference type="GO" id="GO:0003700">
    <property type="term" value="F:DNA-binding transcription factor activity"/>
    <property type="evidence" value="ECO:0007669"/>
    <property type="project" value="TreeGrafter"/>
</dbReference>
<evidence type="ECO:0000256" key="1">
    <source>
        <dbReference type="ARBA" id="ARBA00009437"/>
    </source>
</evidence>
<organism evidence="3">
    <name type="scientific">Cupriavidus taiwanensis</name>
    <dbReference type="NCBI Taxonomy" id="164546"/>
    <lineage>
        <taxon>Bacteria</taxon>
        <taxon>Pseudomonadati</taxon>
        <taxon>Pseudomonadota</taxon>
        <taxon>Betaproteobacteria</taxon>
        <taxon>Burkholderiales</taxon>
        <taxon>Burkholderiaceae</taxon>
        <taxon>Cupriavidus</taxon>
    </lineage>
</organism>
<dbReference type="Pfam" id="PF03466">
    <property type="entry name" value="LysR_substrate"/>
    <property type="match status" value="1"/>
</dbReference>